<evidence type="ECO:0000313" key="3">
    <source>
        <dbReference type="EMBL" id="MEJ8854111.1"/>
    </source>
</evidence>
<dbReference type="Pfam" id="PF00135">
    <property type="entry name" value="COesterase"/>
    <property type="match status" value="1"/>
</dbReference>
<dbReference type="InterPro" id="IPR002018">
    <property type="entry name" value="CarbesteraseB"/>
</dbReference>
<evidence type="ECO:0000256" key="1">
    <source>
        <dbReference type="ARBA" id="ARBA00022801"/>
    </source>
</evidence>
<evidence type="ECO:0000259" key="2">
    <source>
        <dbReference type="Pfam" id="PF00135"/>
    </source>
</evidence>
<protein>
    <submittedName>
        <fullName evidence="3">Alpha/beta hydrolase</fullName>
    </submittedName>
</protein>
<gene>
    <name evidence="3" type="ORF">WKW79_06000</name>
</gene>
<accession>A0ABU8X2V4</accession>
<reference evidence="3 4" key="1">
    <citation type="submission" date="2024-03" db="EMBL/GenBank/DDBJ databases">
        <title>Novel species of the genus Variovorax.</title>
        <authorList>
            <person name="Liu Q."/>
            <person name="Xin Y.-H."/>
        </authorList>
    </citation>
    <scope>NUCLEOTIDE SEQUENCE [LARGE SCALE GENOMIC DNA]</scope>
    <source>
        <strain evidence="3 4">KACC 18901</strain>
    </source>
</reference>
<dbReference type="RefSeq" id="WP_340334198.1">
    <property type="nucleotide sequence ID" value="NZ_JBBKZS010000002.1"/>
</dbReference>
<dbReference type="InterPro" id="IPR050300">
    <property type="entry name" value="GDXG_lipolytic_enzyme"/>
</dbReference>
<dbReference type="PANTHER" id="PTHR48081:SF33">
    <property type="entry name" value="KYNURENINE FORMAMIDASE"/>
    <property type="match status" value="1"/>
</dbReference>
<dbReference type="EMBL" id="JBBKZS010000002">
    <property type="protein sequence ID" value="MEJ8854111.1"/>
    <property type="molecule type" value="Genomic_DNA"/>
</dbReference>
<sequence>MAPHDDPAWLDRMYDNRARVPGHPAYFARWAEFSARVRAAQPEGVDLRYGDGANETLDVFRAADANAPVLVFIHGGYWRALDKRDHSFLAPVFNKRGVCVVVPNYALCPGAVEQPVTIPDIALQMVKALAWTSRHIAEHGGDPARITIVGHSAGGHLAAMLLGCDWKALGLPVLTVRNALSLSGLYELLPLMHTPSLQISLRLTEEDARRASPALWKAPRNGHLYTVVGAEESEEFLRHNVLIRRAWGRRAVPVCEALPGLHHFSIVDALATPDHRLHQLAMELLLQAT</sequence>
<organism evidence="3 4">
    <name type="scientific">Variovorax robiniae</name>
    <dbReference type="NCBI Taxonomy" id="1836199"/>
    <lineage>
        <taxon>Bacteria</taxon>
        <taxon>Pseudomonadati</taxon>
        <taxon>Pseudomonadota</taxon>
        <taxon>Betaproteobacteria</taxon>
        <taxon>Burkholderiales</taxon>
        <taxon>Comamonadaceae</taxon>
        <taxon>Variovorax</taxon>
    </lineage>
</organism>
<feature type="domain" description="Carboxylesterase type B" evidence="2">
    <location>
        <begin position="56"/>
        <end position="167"/>
    </location>
</feature>
<keyword evidence="1 3" id="KW-0378">Hydrolase</keyword>
<proteinExistence type="predicted"/>
<dbReference type="Gene3D" id="3.40.50.1820">
    <property type="entry name" value="alpha/beta hydrolase"/>
    <property type="match status" value="1"/>
</dbReference>
<name>A0ABU8X2V4_9BURK</name>
<dbReference type="GO" id="GO:0016787">
    <property type="term" value="F:hydrolase activity"/>
    <property type="evidence" value="ECO:0007669"/>
    <property type="project" value="UniProtKB-KW"/>
</dbReference>
<comment type="caution">
    <text evidence="3">The sequence shown here is derived from an EMBL/GenBank/DDBJ whole genome shotgun (WGS) entry which is preliminary data.</text>
</comment>
<keyword evidence="4" id="KW-1185">Reference proteome</keyword>
<dbReference type="Proteomes" id="UP001367030">
    <property type="component" value="Unassembled WGS sequence"/>
</dbReference>
<dbReference type="SUPFAM" id="SSF53474">
    <property type="entry name" value="alpha/beta-Hydrolases"/>
    <property type="match status" value="1"/>
</dbReference>
<dbReference type="InterPro" id="IPR029058">
    <property type="entry name" value="AB_hydrolase_fold"/>
</dbReference>
<evidence type="ECO:0000313" key="4">
    <source>
        <dbReference type="Proteomes" id="UP001367030"/>
    </source>
</evidence>
<dbReference type="PANTHER" id="PTHR48081">
    <property type="entry name" value="AB HYDROLASE SUPERFAMILY PROTEIN C4A8.06C"/>
    <property type="match status" value="1"/>
</dbReference>